<evidence type="ECO:0000256" key="1">
    <source>
        <dbReference type="ARBA" id="ARBA00004651"/>
    </source>
</evidence>
<feature type="transmembrane region" description="Helical" evidence="8">
    <location>
        <begin position="12"/>
        <end position="33"/>
    </location>
</feature>
<dbReference type="AlphaFoldDB" id="A0AAW7XMC8"/>
<evidence type="ECO:0000256" key="6">
    <source>
        <dbReference type="ARBA" id="ARBA00022989"/>
    </source>
</evidence>
<feature type="transmembrane region" description="Helical" evidence="8">
    <location>
        <begin position="233"/>
        <end position="255"/>
    </location>
</feature>
<dbReference type="PANTHER" id="PTHR43848">
    <property type="entry name" value="PUTRESCINE TRANSPORT SYSTEM PERMEASE PROTEIN POTI"/>
    <property type="match status" value="1"/>
</dbReference>
<comment type="similarity">
    <text evidence="2">Belongs to the binding-protein-dependent transport system permease family. CysTW subfamily.</text>
</comment>
<evidence type="ECO:0000256" key="3">
    <source>
        <dbReference type="ARBA" id="ARBA00022448"/>
    </source>
</evidence>
<evidence type="ECO:0000256" key="7">
    <source>
        <dbReference type="ARBA" id="ARBA00023136"/>
    </source>
</evidence>
<dbReference type="GO" id="GO:0055085">
    <property type="term" value="P:transmembrane transport"/>
    <property type="evidence" value="ECO:0007669"/>
    <property type="project" value="InterPro"/>
</dbReference>
<evidence type="ECO:0000313" key="12">
    <source>
        <dbReference type="Proteomes" id="UP001169862"/>
    </source>
</evidence>
<dbReference type="PRINTS" id="PR00173">
    <property type="entry name" value="EDTRNSPORT"/>
</dbReference>
<evidence type="ECO:0000256" key="5">
    <source>
        <dbReference type="ARBA" id="ARBA00022692"/>
    </source>
</evidence>
<protein>
    <submittedName>
        <fullName evidence="10">ABC transporter permease</fullName>
    </submittedName>
</protein>
<keyword evidence="6 8" id="KW-1133">Transmembrane helix</keyword>
<evidence type="ECO:0000259" key="9">
    <source>
        <dbReference type="PROSITE" id="PS50928"/>
    </source>
</evidence>
<dbReference type="SUPFAM" id="SSF161098">
    <property type="entry name" value="MetI-like"/>
    <property type="match status" value="1"/>
</dbReference>
<name>A0AAW7XMC8_9GAMM</name>
<feature type="transmembrane region" description="Helical" evidence="8">
    <location>
        <begin position="134"/>
        <end position="153"/>
    </location>
</feature>
<dbReference type="Pfam" id="PF00528">
    <property type="entry name" value="BPD_transp_1"/>
    <property type="match status" value="1"/>
</dbReference>
<organism evidence="10 12">
    <name type="scientific">Neptunomonas phycophila</name>
    <dbReference type="NCBI Taxonomy" id="1572645"/>
    <lineage>
        <taxon>Bacteria</taxon>
        <taxon>Pseudomonadati</taxon>
        <taxon>Pseudomonadota</taxon>
        <taxon>Gammaproteobacteria</taxon>
        <taxon>Oceanospirillales</taxon>
        <taxon>Oceanospirillaceae</taxon>
        <taxon>Neptunomonas</taxon>
    </lineage>
</organism>
<comment type="subcellular location">
    <subcellularLocation>
        <location evidence="1 8">Cell membrane</location>
        <topology evidence="1 8">Multi-pass membrane protein</topology>
    </subcellularLocation>
</comment>
<sequence>MSRGIRSLLESSYLLLVFGFIATPIVMIVVFSFNEDRFPGFPWAGFSLRWYEAILNEPMVIDSAINSVIVGLSTAIGATIIGFLAAYIDYRYKFTGKTAFNLMVAIPPAIPATVMGIALLAFLARIGLFGELKAVAFAHIAIASSFAMAIIRLRLSELEASIEPAAWNLGASRLQGLCFIILPYCRNALLAAFFLSFAVSFDEFMIAWFVGGMNETLPVRILNLLQGQVSPRINAIGTLVFALTFSLVVSALWLMRRKRVAH</sequence>
<dbReference type="RefSeq" id="WP_277252858.1">
    <property type="nucleotide sequence ID" value="NZ_CAXPFL010000035.1"/>
</dbReference>
<dbReference type="InterPro" id="IPR051789">
    <property type="entry name" value="Bact_Polyamine_Transport"/>
</dbReference>
<feature type="transmembrane region" description="Helical" evidence="8">
    <location>
        <begin position="100"/>
        <end position="128"/>
    </location>
</feature>
<keyword evidence="3 8" id="KW-0813">Transport</keyword>
<dbReference type="CDD" id="cd06261">
    <property type="entry name" value="TM_PBP2"/>
    <property type="match status" value="1"/>
</dbReference>
<feature type="domain" description="ABC transmembrane type-1" evidence="9">
    <location>
        <begin position="64"/>
        <end position="251"/>
    </location>
</feature>
<evidence type="ECO:0000256" key="2">
    <source>
        <dbReference type="ARBA" id="ARBA00007069"/>
    </source>
</evidence>
<dbReference type="PROSITE" id="PS50928">
    <property type="entry name" value="ABC_TM1"/>
    <property type="match status" value="1"/>
</dbReference>
<accession>A0AAW7XMC8</accession>
<feature type="transmembrane region" description="Helical" evidence="8">
    <location>
        <begin position="64"/>
        <end position="88"/>
    </location>
</feature>
<keyword evidence="4" id="KW-1003">Cell membrane</keyword>
<keyword evidence="5 8" id="KW-0812">Transmembrane</keyword>
<dbReference type="GO" id="GO:0005886">
    <property type="term" value="C:plasma membrane"/>
    <property type="evidence" value="ECO:0007669"/>
    <property type="project" value="UniProtKB-SubCell"/>
</dbReference>
<dbReference type="Proteomes" id="UP001177341">
    <property type="component" value="Unassembled WGS sequence"/>
</dbReference>
<dbReference type="Gene3D" id="1.10.3720.10">
    <property type="entry name" value="MetI-like"/>
    <property type="match status" value="1"/>
</dbReference>
<evidence type="ECO:0000256" key="4">
    <source>
        <dbReference type="ARBA" id="ARBA00022475"/>
    </source>
</evidence>
<dbReference type="EMBL" id="JAUYVO010000003">
    <property type="protein sequence ID" value="MDP2521961.1"/>
    <property type="molecule type" value="Genomic_DNA"/>
</dbReference>
<evidence type="ECO:0000313" key="13">
    <source>
        <dbReference type="Proteomes" id="UP001177341"/>
    </source>
</evidence>
<comment type="caution">
    <text evidence="10">The sequence shown here is derived from an EMBL/GenBank/DDBJ whole genome shotgun (WGS) entry which is preliminary data.</text>
</comment>
<gene>
    <name evidence="10" type="ORF">Q4490_12790</name>
    <name evidence="11" type="ORF">Q8W30_05190</name>
</gene>
<dbReference type="EMBL" id="JAUOPG010000008">
    <property type="protein sequence ID" value="MDO6454444.1"/>
    <property type="molecule type" value="Genomic_DNA"/>
</dbReference>
<evidence type="ECO:0000313" key="10">
    <source>
        <dbReference type="EMBL" id="MDO6454444.1"/>
    </source>
</evidence>
<reference evidence="10" key="1">
    <citation type="submission" date="2023-07" db="EMBL/GenBank/DDBJ databases">
        <title>Genome content predicts the carbon catabolic preferences of heterotrophic bacteria.</title>
        <authorList>
            <person name="Gralka M."/>
        </authorList>
    </citation>
    <scope>NUCLEOTIDE SEQUENCE</scope>
    <source>
        <strain evidence="11">5G01</strain>
        <strain evidence="10">I2M16</strain>
    </source>
</reference>
<dbReference type="Proteomes" id="UP001169862">
    <property type="component" value="Unassembled WGS sequence"/>
</dbReference>
<dbReference type="PANTHER" id="PTHR43848:SF2">
    <property type="entry name" value="PUTRESCINE TRANSPORT SYSTEM PERMEASE PROTEIN POTI"/>
    <property type="match status" value="1"/>
</dbReference>
<keyword evidence="13" id="KW-1185">Reference proteome</keyword>
<keyword evidence="7 8" id="KW-0472">Membrane</keyword>
<proteinExistence type="inferred from homology"/>
<dbReference type="InterPro" id="IPR035906">
    <property type="entry name" value="MetI-like_sf"/>
</dbReference>
<evidence type="ECO:0000313" key="11">
    <source>
        <dbReference type="EMBL" id="MDP2521961.1"/>
    </source>
</evidence>
<evidence type="ECO:0000256" key="8">
    <source>
        <dbReference type="RuleBase" id="RU363032"/>
    </source>
</evidence>
<dbReference type="InterPro" id="IPR000515">
    <property type="entry name" value="MetI-like"/>
</dbReference>